<dbReference type="PANTHER" id="PTHR37427:SF2">
    <property type="entry name" value="SECRETED PROTEIN"/>
    <property type="match status" value="1"/>
</dbReference>
<gene>
    <name evidence="2" type="ORF">QR680_001375</name>
</gene>
<reference evidence="2" key="1">
    <citation type="submission" date="2023-06" db="EMBL/GenBank/DDBJ databases">
        <title>Genomic analysis of the entomopathogenic nematode Steinernema hermaphroditum.</title>
        <authorList>
            <person name="Schwarz E.M."/>
            <person name="Heppert J.K."/>
            <person name="Baniya A."/>
            <person name="Schwartz H.T."/>
            <person name="Tan C.-H."/>
            <person name="Antoshechkin I."/>
            <person name="Sternberg P.W."/>
            <person name="Goodrich-Blair H."/>
            <person name="Dillman A.R."/>
        </authorList>
    </citation>
    <scope>NUCLEOTIDE SEQUENCE</scope>
    <source>
        <strain evidence="2">PS9179</strain>
        <tissue evidence="2">Whole animal</tissue>
    </source>
</reference>
<dbReference type="AlphaFoldDB" id="A0AA39H0T9"/>
<feature type="signal peptide" evidence="1">
    <location>
        <begin position="1"/>
        <end position="18"/>
    </location>
</feature>
<keyword evidence="3" id="KW-1185">Reference proteome</keyword>
<keyword evidence="1" id="KW-0732">Signal</keyword>
<evidence type="ECO:0000313" key="3">
    <source>
        <dbReference type="Proteomes" id="UP001175271"/>
    </source>
</evidence>
<dbReference type="Proteomes" id="UP001175271">
    <property type="component" value="Unassembled WGS sequence"/>
</dbReference>
<organism evidence="2 3">
    <name type="scientific">Steinernema hermaphroditum</name>
    <dbReference type="NCBI Taxonomy" id="289476"/>
    <lineage>
        <taxon>Eukaryota</taxon>
        <taxon>Metazoa</taxon>
        <taxon>Ecdysozoa</taxon>
        <taxon>Nematoda</taxon>
        <taxon>Chromadorea</taxon>
        <taxon>Rhabditida</taxon>
        <taxon>Tylenchina</taxon>
        <taxon>Panagrolaimomorpha</taxon>
        <taxon>Strongyloidoidea</taxon>
        <taxon>Steinernematidae</taxon>
        <taxon>Steinernema</taxon>
    </lineage>
</organism>
<dbReference type="EMBL" id="JAUCMV010000005">
    <property type="protein sequence ID" value="KAK0395652.1"/>
    <property type="molecule type" value="Genomic_DNA"/>
</dbReference>
<comment type="caution">
    <text evidence="2">The sequence shown here is derived from an EMBL/GenBank/DDBJ whole genome shotgun (WGS) entry which is preliminary data.</text>
</comment>
<evidence type="ECO:0008006" key="4">
    <source>
        <dbReference type="Google" id="ProtNLM"/>
    </source>
</evidence>
<sequence length="128" mass="14015">MSTLQLLLLAALFSFAASCDVNVTFVAMTAKPVFFQMKSFDGSLSKLYHFEKNQQEQKLRLTGKNCGMHTTEVSTYKDVDGKKGPLVKHSISILEGSGTITYWVVDDLRALMVARVGVMCALDCGGRG</sequence>
<evidence type="ECO:0000256" key="1">
    <source>
        <dbReference type="SAM" id="SignalP"/>
    </source>
</evidence>
<evidence type="ECO:0000313" key="2">
    <source>
        <dbReference type="EMBL" id="KAK0395652.1"/>
    </source>
</evidence>
<name>A0AA39H0T9_9BILA</name>
<feature type="chain" id="PRO_5041199849" description="Lipocalin/cytosolic fatty-acid binding domain-containing protein" evidence="1">
    <location>
        <begin position="19"/>
        <end position="128"/>
    </location>
</feature>
<dbReference type="PANTHER" id="PTHR37427">
    <property type="entry name" value="PROTEIN CBG20963-RELATED"/>
    <property type="match status" value="1"/>
</dbReference>
<accession>A0AA39H0T9</accession>
<proteinExistence type="predicted"/>
<protein>
    <recommendedName>
        <fullName evidence="4">Lipocalin/cytosolic fatty-acid binding domain-containing protein</fullName>
    </recommendedName>
</protein>